<dbReference type="AlphaFoldDB" id="A0A7J6MXJ0"/>
<evidence type="ECO:0000313" key="5">
    <source>
        <dbReference type="Proteomes" id="UP000570595"/>
    </source>
</evidence>
<dbReference type="EMBL" id="JABANN010000012">
    <property type="protein sequence ID" value="KAF4675621.1"/>
    <property type="molecule type" value="Genomic_DNA"/>
</dbReference>
<evidence type="ECO:0000313" key="4">
    <source>
        <dbReference type="EMBL" id="KAF4675621.1"/>
    </source>
</evidence>
<evidence type="ECO:0000313" key="6">
    <source>
        <dbReference type="Proteomes" id="UP000572268"/>
    </source>
</evidence>
<dbReference type="OrthoDB" id="199574at2759"/>
<reference evidence="5 6" key="1">
    <citation type="submission" date="2020-04" db="EMBL/GenBank/DDBJ databases">
        <title>Perkinsus olseni comparative genomics.</title>
        <authorList>
            <person name="Bogema D.R."/>
        </authorList>
    </citation>
    <scope>NUCLEOTIDE SEQUENCE [LARGE SCALE GENOMIC DNA]</scope>
    <source>
        <strain evidence="3">ATCC PRA-179</strain>
        <strain evidence="4">ATCC PRA-31</strain>
    </source>
</reference>
<sequence length="340" mass="39103">MPRQKFGQRVTVYSSGGSGRLPQVDAEERKRRAARVARFRQIDQATDTRTVETDDAGEVPTPEKYVKGTYRHLEKEYLRLTGPAKAEFVRPPSVLTAAFDRLQEIHLERSWEYVSGQLRAIRQDIKVQGLDGSELSLSVYTTNARWALDSHDLVQFIQCLSAVTRQIHVGSTVLSEDVQAEFLAYEIVYSALQNFHADQLRFLRRLNSMPGCIRKHKFVRSALKVRSWAAVGDYFRILKVYGCLCERPQRFGSMVPSHMLALLELFVGDLRLRFLRCITKAYMQLRVPVVTRWLRFCTDDDCRSFLSEHSTPHEGDVIACKACFPIIQKQVEAMERRRVG</sequence>
<gene>
    <name evidence="4" type="primary">LENG8</name>
    <name evidence="4" type="ORF">FOL46_000812</name>
    <name evidence="3" type="ORF">FOZ61_003268</name>
</gene>
<accession>A0A7J6MXJ0</accession>
<dbReference type="PANTHER" id="PTHR12436">
    <property type="entry name" value="80 KDA MCM3-ASSOCIATED PROTEIN"/>
    <property type="match status" value="1"/>
</dbReference>
<dbReference type="GO" id="GO:0005634">
    <property type="term" value="C:nucleus"/>
    <property type="evidence" value="ECO:0007669"/>
    <property type="project" value="TreeGrafter"/>
</dbReference>
<dbReference type="EMBL" id="JABAHT010000002">
    <property type="protein sequence ID" value="KAF4671331.1"/>
    <property type="molecule type" value="Genomic_DNA"/>
</dbReference>
<evidence type="ECO:0000259" key="2">
    <source>
        <dbReference type="Pfam" id="PF03399"/>
    </source>
</evidence>
<protein>
    <submittedName>
        <fullName evidence="4">Leukocyte receptor cluster (LRC) member 8</fullName>
    </submittedName>
</protein>
<dbReference type="Pfam" id="PF03399">
    <property type="entry name" value="SAC3_GANP"/>
    <property type="match status" value="1"/>
</dbReference>
<dbReference type="Gene3D" id="1.25.40.990">
    <property type="match status" value="1"/>
</dbReference>
<dbReference type="InterPro" id="IPR045107">
    <property type="entry name" value="SAC3/GANP/THP3"/>
</dbReference>
<feature type="region of interest" description="Disordered" evidence="1">
    <location>
        <begin position="1"/>
        <end position="27"/>
    </location>
</feature>
<comment type="caution">
    <text evidence="4">The sequence shown here is derived from an EMBL/GenBank/DDBJ whole genome shotgun (WGS) entry which is preliminary data.</text>
</comment>
<evidence type="ECO:0000256" key="1">
    <source>
        <dbReference type="SAM" id="MobiDB-lite"/>
    </source>
</evidence>
<feature type="domain" description="SAC3/GANP/THP3 conserved" evidence="2">
    <location>
        <begin position="75"/>
        <end position="311"/>
    </location>
</feature>
<dbReference type="InterPro" id="IPR005062">
    <property type="entry name" value="SAC3/GANP/THP3_conserved"/>
</dbReference>
<organism evidence="4 6">
    <name type="scientific">Perkinsus olseni</name>
    <name type="common">Perkinsus atlanticus</name>
    <dbReference type="NCBI Taxonomy" id="32597"/>
    <lineage>
        <taxon>Eukaryota</taxon>
        <taxon>Sar</taxon>
        <taxon>Alveolata</taxon>
        <taxon>Perkinsozoa</taxon>
        <taxon>Perkinsea</taxon>
        <taxon>Perkinsida</taxon>
        <taxon>Perkinsidae</taxon>
        <taxon>Perkinsus</taxon>
    </lineage>
</organism>
<evidence type="ECO:0000313" key="3">
    <source>
        <dbReference type="EMBL" id="KAF4671331.1"/>
    </source>
</evidence>
<dbReference type="Proteomes" id="UP000570595">
    <property type="component" value="Unassembled WGS sequence"/>
</dbReference>
<dbReference type="Proteomes" id="UP000572268">
    <property type="component" value="Unassembled WGS sequence"/>
</dbReference>
<name>A0A7J6MXJ0_PEROL</name>
<dbReference type="PANTHER" id="PTHR12436:SF4">
    <property type="entry name" value="LEUKOCYTE RECEPTOR CLUSTER MEMBER 8"/>
    <property type="match status" value="1"/>
</dbReference>
<keyword evidence="4" id="KW-0675">Receptor</keyword>
<proteinExistence type="predicted"/>